<sequence length="172" mass="18275">MSGKAAGVTCTPQASSIQFDQDPVILLSLWSQWREQAAWRTRRTDNASTPFPAHRDIGGSCSMCSESAATLLVLHGASVRAKALLTIAYVKMEPVTLCPPSPSASTFSRYACASFLSSFHSSEGGRENVTLLVLSSSACHLNSIRVTSAPAGRVPSEREAGVRALQLFSGDN</sequence>
<organism evidence="1 2">
    <name type="scientific">Clarias magur</name>
    <name type="common">Asian catfish</name>
    <name type="synonym">Macropteronotus magur</name>
    <dbReference type="NCBI Taxonomy" id="1594786"/>
    <lineage>
        <taxon>Eukaryota</taxon>
        <taxon>Metazoa</taxon>
        <taxon>Chordata</taxon>
        <taxon>Craniata</taxon>
        <taxon>Vertebrata</taxon>
        <taxon>Euteleostomi</taxon>
        <taxon>Actinopterygii</taxon>
        <taxon>Neopterygii</taxon>
        <taxon>Teleostei</taxon>
        <taxon>Ostariophysi</taxon>
        <taxon>Siluriformes</taxon>
        <taxon>Clariidae</taxon>
        <taxon>Clarias</taxon>
    </lineage>
</organism>
<evidence type="ECO:0000313" key="2">
    <source>
        <dbReference type="Proteomes" id="UP000727407"/>
    </source>
</evidence>
<comment type="caution">
    <text evidence="1">The sequence shown here is derived from an EMBL/GenBank/DDBJ whole genome shotgun (WGS) entry which is preliminary data.</text>
</comment>
<dbReference type="Proteomes" id="UP000727407">
    <property type="component" value="Unassembled WGS sequence"/>
</dbReference>
<evidence type="ECO:0000313" key="1">
    <source>
        <dbReference type="EMBL" id="KAF5907422.1"/>
    </source>
</evidence>
<name>A0A8J4UTW3_CLAMG</name>
<keyword evidence="2" id="KW-1185">Reference proteome</keyword>
<gene>
    <name evidence="1" type="ORF">DAT39_002870</name>
</gene>
<reference evidence="1" key="1">
    <citation type="submission" date="2020-07" db="EMBL/GenBank/DDBJ databases">
        <title>Clarias magur genome sequencing, assembly and annotation.</title>
        <authorList>
            <person name="Kushwaha B."/>
            <person name="Kumar R."/>
            <person name="Das P."/>
            <person name="Joshi C.G."/>
            <person name="Kumar D."/>
            <person name="Nagpure N.S."/>
            <person name="Pandey M."/>
            <person name="Agarwal S."/>
            <person name="Srivastava S."/>
            <person name="Singh M."/>
            <person name="Sahoo L."/>
            <person name="Jayasankar P."/>
            <person name="Meher P.K."/>
            <person name="Koringa P.G."/>
            <person name="Iquebal M.A."/>
            <person name="Das S.P."/>
            <person name="Bit A."/>
            <person name="Patnaik S."/>
            <person name="Patel N."/>
            <person name="Shah T.M."/>
            <person name="Hinsu A."/>
            <person name="Jena J.K."/>
        </authorList>
    </citation>
    <scope>NUCLEOTIDE SEQUENCE</scope>
    <source>
        <strain evidence="1">CIFAMagur01</strain>
        <tissue evidence="1">Testis</tissue>
    </source>
</reference>
<dbReference type="EMBL" id="QNUK01000022">
    <property type="protein sequence ID" value="KAF5907422.1"/>
    <property type="molecule type" value="Genomic_DNA"/>
</dbReference>
<proteinExistence type="predicted"/>
<accession>A0A8J4UTW3</accession>
<dbReference type="AlphaFoldDB" id="A0A8J4UTW3"/>
<protein>
    <submittedName>
        <fullName evidence="1">Uncharacterized protein</fullName>
    </submittedName>
</protein>